<reference evidence="1 2" key="1">
    <citation type="journal article" date="2020" name="Genomics">
        <title>Complete, high-quality genomes from long-read metagenomic sequencing of two wolf lichen thalli reveals enigmatic genome architecture.</title>
        <authorList>
            <person name="McKenzie S.K."/>
            <person name="Walston R.F."/>
            <person name="Allen J.L."/>
        </authorList>
    </citation>
    <scope>NUCLEOTIDE SEQUENCE [LARGE SCALE GENOMIC DNA]</scope>
    <source>
        <strain evidence="1">WasteWater2</strain>
    </source>
</reference>
<accession>A0A8H6G684</accession>
<protein>
    <submittedName>
        <fullName evidence="1">Uncharacterized protein</fullName>
    </submittedName>
</protein>
<gene>
    <name evidence="1" type="ORF">HO173_000990</name>
</gene>
<proteinExistence type="predicted"/>
<sequence>MTFNISTIVNGTVYSMKITQNPEGKIYTIDRQSAKTYDVPIPAGYNGHMVLVLGRVPSQPGLVRIVTITSSVDPNVDWRDYLPIRPSKKNRRTGIQLYLRSSADRWVEMDLRSYARVDTECTVPLQIVKRHQKKGCNLSFRASLADPFNITSMDAQPRLLWSSLNQTTKSRRRWRRPGRKWGLLMMQLFSTLAFKPPRYREEIGLPILQC</sequence>
<name>A0A8H6G684_9LECA</name>
<dbReference type="GeneID" id="59282668"/>
<evidence type="ECO:0000313" key="1">
    <source>
        <dbReference type="EMBL" id="KAF6241196.1"/>
    </source>
</evidence>
<dbReference type="OrthoDB" id="3791338at2759"/>
<evidence type="ECO:0000313" key="2">
    <source>
        <dbReference type="Proteomes" id="UP000578531"/>
    </source>
</evidence>
<organism evidence="1 2">
    <name type="scientific">Letharia columbiana</name>
    <dbReference type="NCBI Taxonomy" id="112416"/>
    <lineage>
        <taxon>Eukaryota</taxon>
        <taxon>Fungi</taxon>
        <taxon>Dikarya</taxon>
        <taxon>Ascomycota</taxon>
        <taxon>Pezizomycotina</taxon>
        <taxon>Lecanoromycetes</taxon>
        <taxon>OSLEUM clade</taxon>
        <taxon>Lecanoromycetidae</taxon>
        <taxon>Lecanorales</taxon>
        <taxon>Lecanorineae</taxon>
        <taxon>Parmeliaceae</taxon>
        <taxon>Letharia</taxon>
    </lineage>
</organism>
<dbReference type="EMBL" id="JACCJC010000002">
    <property type="protein sequence ID" value="KAF6241196.1"/>
    <property type="molecule type" value="Genomic_DNA"/>
</dbReference>
<keyword evidence="2" id="KW-1185">Reference proteome</keyword>
<dbReference type="Proteomes" id="UP000578531">
    <property type="component" value="Unassembled WGS sequence"/>
</dbReference>
<dbReference type="RefSeq" id="XP_037170444.1">
    <property type="nucleotide sequence ID" value="XM_037302937.1"/>
</dbReference>
<dbReference type="AlphaFoldDB" id="A0A8H6G684"/>
<comment type="caution">
    <text evidence="1">The sequence shown here is derived from an EMBL/GenBank/DDBJ whole genome shotgun (WGS) entry which is preliminary data.</text>
</comment>